<dbReference type="SUPFAM" id="SSF51182">
    <property type="entry name" value="RmlC-like cupins"/>
    <property type="match status" value="1"/>
</dbReference>
<protein>
    <recommendedName>
        <fullName evidence="3">dTDP-4-dehydrorhamnose 3,5-epimerase</fullName>
        <ecNumber evidence="3">5.1.3.13</ecNumber>
    </recommendedName>
    <alternativeName>
        <fullName evidence="3">Thymidine diphospho-4-keto-rhamnose 3,5-epimerase</fullName>
    </alternativeName>
</protein>
<evidence type="ECO:0000256" key="1">
    <source>
        <dbReference type="PIRSR" id="PIRSR600888-1"/>
    </source>
</evidence>
<feature type="active site" description="Proton acceptor" evidence="1">
    <location>
        <position position="61"/>
    </location>
</feature>
<feature type="active site" description="Proton donor" evidence="1">
    <location>
        <position position="130"/>
    </location>
</feature>
<evidence type="ECO:0000313" key="4">
    <source>
        <dbReference type="EMBL" id="TCP64051.1"/>
    </source>
</evidence>
<organism evidence="4 5">
    <name type="scientific">Heliophilum fasciatum</name>
    <dbReference type="NCBI Taxonomy" id="35700"/>
    <lineage>
        <taxon>Bacteria</taxon>
        <taxon>Bacillati</taxon>
        <taxon>Bacillota</taxon>
        <taxon>Clostridia</taxon>
        <taxon>Eubacteriales</taxon>
        <taxon>Heliobacteriaceae</taxon>
        <taxon>Heliophilum</taxon>
    </lineage>
</organism>
<dbReference type="Pfam" id="PF00908">
    <property type="entry name" value="dTDP_sugar_isom"/>
    <property type="match status" value="1"/>
</dbReference>
<dbReference type="NCBIfam" id="TIGR01221">
    <property type="entry name" value="rmlC"/>
    <property type="match status" value="1"/>
</dbReference>
<dbReference type="GO" id="GO:0019305">
    <property type="term" value="P:dTDP-rhamnose biosynthetic process"/>
    <property type="evidence" value="ECO:0007669"/>
    <property type="project" value="UniProtKB-UniRule"/>
</dbReference>
<dbReference type="InterPro" id="IPR011051">
    <property type="entry name" value="RmlC_Cupin_sf"/>
</dbReference>
<dbReference type="PANTHER" id="PTHR21047">
    <property type="entry name" value="DTDP-6-DEOXY-D-GLUCOSE-3,5 EPIMERASE"/>
    <property type="match status" value="1"/>
</dbReference>
<comment type="function">
    <text evidence="3">Catalyzes the epimerization of the C3' and C5'positions of dTDP-6-deoxy-D-xylo-4-hexulose, forming dTDP-6-deoxy-L-lyxo-4-hexulose.</text>
</comment>
<dbReference type="InterPro" id="IPR000888">
    <property type="entry name" value="RmlC-like"/>
</dbReference>
<keyword evidence="5" id="KW-1185">Reference proteome</keyword>
<dbReference type="GO" id="GO:0005829">
    <property type="term" value="C:cytosol"/>
    <property type="evidence" value="ECO:0007669"/>
    <property type="project" value="TreeGrafter"/>
</dbReference>
<gene>
    <name evidence="4" type="ORF">EDD73_11212</name>
</gene>
<dbReference type="GO" id="GO:0008830">
    <property type="term" value="F:dTDP-4-dehydrorhamnose 3,5-epimerase activity"/>
    <property type="evidence" value="ECO:0007669"/>
    <property type="project" value="UniProtKB-UniRule"/>
</dbReference>
<dbReference type="OrthoDB" id="9800680at2"/>
<dbReference type="EC" id="5.1.3.13" evidence="3"/>
<accession>A0A4R2RVS2</accession>
<proteinExistence type="inferred from homology"/>
<dbReference type="PANTHER" id="PTHR21047:SF2">
    <property type="entry name" value="THYMIDINE DIPHOSPHO-4-KETO-RHAMNOSE 3,5-EPIMERASE"/>
    <property type="match status" value="1"/>
</dbReference>
<keyword evidence="3" id="KW-0413">Isomerase</keyword>
<dbReference type="RefSeq" id="WP_131919244.1">
    <property type="nucleotide sequence ID" value="NZ_JAOQNU010000026.1"/>
</dbReference>
<dbReference type="AlphaFoldDB" id="A0A4R2RVS2"/>
<reference evidence="4 5" key="1">
    <citation type="submission" date="2019-03" db="EMBL/GenBank/DDBJ databases">
        <title>Genomic Encyclopedia of Type Strains, Phase IV (KMG-IV): sequencing the most valuable type-strain genomes for metagenomic binning, comparative biology and taxonomic classification.</title>
        <authorList>
            <person name="Goeker M."/>
        </authorList>
    </citation>
    <scope>NUCLEOTIDE SEQUENCE [LARGE SCALE GENOMIC DNA]</scope>
    <source>
        <strain evidence="4 5">DSM 11170</strain>
    </source>
</reference>
<feature type="site" description="Participates in a stacking interaction with the thymidine ring of dTDP-4-oxo-6-deoxyglucose" evidence="2">
    <location>
        <position position="136"/>
    </location>
</feature>
<comment type="similarity">
    <text evidence="3">Belongs to the dTDP-4-dehydrorhamnose 3,5-epimerase family.</text>
</comment>
<dbReference type="Proteomes" id="UP000294813">
    <property type="component" value="Unassembled WGS sequence"/>
</dbReference>
<dbReference type="Gene3D" id="2.60.120.10">
    <property type="entry name" value="Jelly Rolls"/>
    <property type="match status" value="1"/>
</dbReference>
<comment type="subunit">
    <text evidence="3">Homodimer.</text>
</comment>
<sequence>MKIIETLLPGVLIFEPRVFGDHRGFFLETWNAERYHNAGILQQFVQDNLSFSSYGVLRGLHYQKPNMQGKLVYVLQGEVFDVAVDIRKGSRTFGQWVGVTLSSENKRQFYVPEGFAHGFCVTSETALFAYKCTDFYLPTAEHGIRWDDPDIGIDWPIENPILSEKDQKALLLRDLAEEDLPELCVAKRDVDIDAGISLKKQQPSSPVQPEVLP</sequence>
<evidence type="ECO:0000256" key="2">
    <source>
        <dbReference type="PIRSR" id="PIRSR600888-3"/>
    </source>
</evidence>
<comment type="catalytic activity">
    <reaction evidence="3">
        <text>dTDP-4-dehydro-6-deoxy-alpha-D-glucose = dTDP-4-dehydro-beta-L-rhamnose</text>
        <dbReference type="Rhea" id="RHEA:16969"/>
        <dbReference type="ChEBI" id="CHEBI:57649"/>
        <dbReference type="ChEBI" id="CHEBI:62830"/>
        <dbReference type="EC" id="5.1.3.13"/>
    </reaction>
</comment>
<dbReference type="CDD" id="cd00438">
    <property type="entry name" value="cupin_RmlC"/>
    <property type="match status" value="1"/>
</dbReference>
<evidence type="ECO:0000313" key="5">
    <source>
        <dbReference type="Proteomes" id="UP000294813"/>
    </source>
</evidence>
<comment type="caution">
    <text evidence="4">The sequence shown here is derived from an EMBL/GenBank/DDBJ whole genome shotgun (WGS) entry which is preliminary data.</text>
</comment>
<evidence type="ECO:0000256" key="3">
    <source>
        <dbReference type="RuleBase" id="RU364069"/>
    </source>
</evidence>
<dbReference type="UniPathway" id="UPA00124"/>
<dbReference type="InterPro" id="IPR014710">
    <property type="entry name" value="RmlC-like_jellyroll"/>
</dbReference>
<name>A0A4R2RVS2_9FIRM</name>
<dbReference type="GO" id="GO:0000271">
    <property type="term" value="P:polysaccharide biosynthetic process"/>
    <property type="evidence" value="ECO:0007669"/>
    <property type="project" value="TreeGrafter"/>
</dbReference>
<dbReference type="EMBL" id="SLXT01000012">
    <property type="protein sequence ID" value="TCP64051.1"/>
    <property type="molecule type" value="Genomic_DNA"/>
</dbReference>
<comment type="pathway">
    <text evidence="3">Carbohydrate biosynthesis; dTDP-L-rhamnose biosynthesis.</text>
</comment>